<dbReference type="NCBIfam" id="TIGR02122">
    <property type="entry name" value="TRAP_TAXI"/>
    <property type="match status" value="1"/>
</dbReference>
<dbReference type="AlphaFoldDB" id="A0A7X2ZA81"/>
<feature type="chain" id="PRO_5038983584" evidence="1">
    <location>
        <begin position="27"/>
        <end position="376"/>
    </location>
</feature>
<gene>
    <name evidence="2" type="ORF">GNP93_06775</name>
</gene>
<feature type="signal peptide" evidence="1">
    <location>
        <begin position="1"/>
        <end position="26"/>
    </location>
</feature>
<proteinExistence type="predicted"/>
<dbReference type="Pfam" id="PF16868">
    <property type="entry name" value="NMT1_3"/>
    <property type="match status" value="1"/>
</dbReference>
<organism evidence="2 3">
    <name type="scientific">Paenibacillus validus</name>
    <dbReference type="NCBI Taxonomy" id="44253"/>
    <lineage>
        <taxon>Bacteria</taxon>
        <taxon>Bacillati</taxon>
        <taxon>Bacillota</taxon>
        <taxon>Bacilli</taxon>
        <taxon>Bacillales</taxon>
        <taxon>Paenibacillaceae</taxon>
        <taxon>Paenibacillus</taxon>
    </lineage>
</organism>
<protein>
    <submittedName>
        <fullName evidence="2">TAXI family TRAP transporter solute-binding subunit</fullName>
    </submittedName>
</protein>
<evidence type="ECO:0000313" key="2">
    <source>
        <dbReference type="EMBL" id="MUG70381.1"/>
    </source>
</evidence>
<evidence type="ECO:0000313" key="3">
    <source>
        <dbReference type="Proteomes" id="UP000450917"/>
    </source>
</evidence>
<dbReference type="PROSITE" id="PS51257">
    <property type="entry name" value="PROKAR_LIPOPROTEIN"/>
    <property type="match status" value="1"/>
</dbReference>
<evidence type="ECO:0000256" key="1">
    <source>
        <dbReference type="SAM" id="SignalP"/>
    </source>
</evidence>
<dbReference type="InterPro" id="IPR011852">
    <property type="entry name" value="TRAP_TAXI"/>
</dbReference>
<comment type="caution">
    <text evidence="2">The sequence shown here is derived from an EMBL/GenBank/DDBJ whole genome shotgun (WGS) entry which is preliminary data.</text>
</comment>
<dbReference type="PANTHER" id="PTHR42941:SF1">
    <property type="entry name" value="SLL1037 PROTEIN"/>
    <property type="match status" value="1"/>
</dbReference>
<name>A0A7X2ZA81_9BACL</name>
<keyword evidence="3" id="KW-1185">Reference proteome</keyword>
<dbReference type="Proteomes" id="UP000450917">
    <property type="component" value="Unassembled WGS sequence"/>
</dbReference>
<sequence>MKIMKQTKWKQLPLTLLSFALSIGMAACSGAPSEKDAASQPAAASGASGASAAAGAAEPKADLQIDKNNKNPMTVTLAGGSVGGFWSGMGQVISKSFSTSYPGSAATYEPGSGAGNIKLIDEGQVELGIVQAIEVTAAKNGIAPFNKKYENLMALATIYDNAVLQVTVRKDFADKYGLTGLADISAKKAPARIAINQKGNMNSLGANTLLEVNGITEATLKQWGGSLTWTGSAQRFEAMQNNRMDISIDFVFAPDSKVEETAVNTELVQWSLDQKSKDALKKVWELNDIVVPKGTYKWQKEDVNTVTLSAVILVSKKASVQDQYKMAKALVDNVAILRELHPAMKEISAQKLADTGSVPLAPGAKALFEDVGALKK</sequence>
<reference evidence="2 3" key="1">
    <citation type="submission" date="2019-11" db="EMBL/GenBank/DDBJ databases">
        <title>Draft genome sequences of five Paenibacillus species of dairy origin.</title>
        <authorList>
            <person name="Olajide A.M."/>
            <person name="Chen S."/>
            <person name="Lapointe G."/>
        </authorList>
    </citation>
    <scope>NUCLEOTIDE SEQUENCE [LARGE SCALE GENOMIC DNA]</scope>
    <source>
        <strain evidence="2 3">2CS3</strain>
    </source>
</reference>
<keyword evidence="1" id="KW-0732">Signal</keyword>
<dbReference type="EMBL" id="WNZX01000004">
    <property type="protein sequence ID" value="MUG70381.1"/>
    <property type="molecule type" value="Genomic_DNA"/>
</dbReference>
<dbReference type="SUPFAM" id="SSF53850">
    <property type="entry name" value="Periplasmic binding protein-like II"/>
    <property type="match status" value="1"/>
</dbReference>
<dbReference type="Gene3D" id="3.40.190.10">
    <property type="entry name" value="Periplasmic binding protein-like II"/>
    <property type="match status" value="2"/>
</dbReference>
<accession>A0A7X2ZA81</accession>
<dbReference type="PANTHER" id="PTHR42941">
    <property type="entry name" value="SLL1037 PROTEIN"/>
    <property type="match status" value="1"/>
</dbReference>